<dbReference type="UniPathway" id="UPA00049">
    <property type="reaction ID" value="UER00059"/>
</dbReference>
<reference evidence="10 11" key="1">
    <citation type="submission" date="2018-11" db="EMBL/GenBank/DDBJ databases">
        <title>Clostridium sp. nov., a member of the family Erysipelotrichaceae isolated from pig faeces.</title>
        <authorList>
            <person name="Chang Y.-H."/>
        </authorList>
    </citation>
    <scope>NUCLEOTIDE SEQUENCE [LARGE SCALE GENOMIC DNA]</scope>
    <source>
        <strain evidence="10 11">YH-panp20</strain>
    </source>
</reference>
<dbReference type="GO" id="GO:0003984">
    <property type="term" value="F:acetolactate synthase activity"/>
    <property type="evidence" value="ECO:0007669"/>
    <property type="project" value="UniProtKB-UniRule"/>
</dbReference>
<dbReference type="RefSeq" id="WP_128519699.1">
    <property type="nucleotide sequence ID" value="NZ_CAUWBR010000042.1"/>
</dbReference>
<evidence type="ECO:0000256" key="8">
    <source>
        <dbReference type="RuleBase" id="RU368092"/>
    </source>
</evidence>
<dbReference type="Pfam" id="PF22629">
    <property type="entry name" value="ACT_AHAS_ss"/>
    <property type="match status" value="1"/>
</dbReference>
<dbReference type="InterPro" id="IPR027271">
    <property type="entry name" value="Acetolactate_synth/TF_NikR_C"/>
</dbReference>
<comment type="caution">
    <text evidence="10">The sequence shown here is derived from an EMBL/GenBank/DDBJ whole genome shotgun (WGS) entry which is preliminary data.</text>
</comment>
<comment type="pathway">
    <text evidence="1 8">Amino-acid biosynthesis; L-isoleucine biosynthesis; L-isoleucine from 2-oxobutanoate: step 1/4.</text>
</comment>
<dbReference type="GO" id="GO:1990610">
    <property type="term" value="F:acetolactate synthase regulator activity"/>
    <property type="evidence" value="ECO:0007669"/>
    <property type="project" value="UniProtKB-UniRule"/>
</dbReference>
<proteinExistence type="inferred from homology"/>
<keyword evidence="5 8" id="KW-0028">Amino-acid biosynthesis</keyword>
<dbReference type="PANTHER" id="PTHR30239:SF0">
    <property type="entry name" value="ACETOLACTATE SYNTHASE SMALL SUBUNIT 1, CHLOROPLASTIC"/>
    <property type="match status" value="1"/>
</dbReference>
<comment type="function">
    <text evidence="8">Catalyzes the conversion of 2 pyruvate molecules into acetolactate in the first common step of the biosynthetic pathway of the branched-amino acids such as leucine, isoleucine, and valine.</text>
</comment>
<dbReference type="InterPro" id="IPR039557">
    <property type="entry name" value="AHAS_ACT"/>
</dbReference>
<evidence type="ECO:0000256" key="5">
    <source>
        <dbReference type="ARBA" id="ARBA00022605"/>
    </source>
</evidence>
<comment type="subunit">
    <text evidence="4 8">Dimer of large and small chains.</text>
</comment>
<dbReference type="NCBIfam" id="TIGR00119">
    <property type="entry name" value="acolac_sm"/>
    <property type="match status" value="1"/>
</dbReference>
<feature type="domain" description="ACT" evidence="9">
    <location>
        <begin position="5"/>
        <end position="79"/>
    </location>
</feature>
<organism evidence="10 11">
    <name type="scientific">Absicoccus porci</name>
    <dbReference type="NCBI Taxonomy" id="2486576"/>
    <lineage>
        <taxon>Bacteria</taxon>
        <taxon>Bacillati</taxon>
        <taxon>Bacillota</taxon>
        <taxon>Erysipelotrichia</taxon>
        <taxon>Erysipelotrichales</taxon>
        <taxon>Erysipelotrichaceae</taxon>
        <taxon>Absicoccus</taxon>
    </lineage>
</organism>
<dbReference type="InterPro" id="IPR054480">
    <property type="entry name" value="AHAS_small-like_ACT"/>
</dbReference>
<keyword evidence="11" id="KW-1185">Reference proteome</keyword>
<sequence>MAREVLSIFVENQSNVLTRIASLFGRRGFNIDSLTVSTTNDPKISRITVVFDGNDTSLSQIMTQTRKLEPVKDLYLLNKETSLFRELLLLKVSCDKTNRSGIIEIVNIYRGKIISLSKQNMIIELTGAPEKIDGLLEMLSCYHIEEICRTGITGISRKSVDTDDDNE</sequence>
<dbReference type="UniPathway" id="UPA00047">
    <property type="reaction ID" value="UER00055"/>
</dbReference>
<dbReference type="InterPro" id="IPR045865">
    <property type="entry name" value="ACT-like_dom_sf"/>
</dbReference>
<dbReference type="PANTHER" id="PTHR30239">
    <property type="entry name" value="ACETOLACTATE SYNTHASE SMALL SUBUNIT"/>
    <property type="match status" value="1"/>
</dbReference>
<dbReference type="GO" id="GO:0009097">
    <property type="term" value="P:isoleucine biosynthetic process"/>
    <property type="evidence" value="ECO:0007669"/>
    <property type="project" value="UniProtKB-UniRule"/>
</dbReference>
<dbReference type="InterPro" id="IPR004789">
    <property type="entry name" value="Acetalactate_synth_ssu"/>
</dbReference>
<dbReference type="GO" id="GO:0009099">
    <property type="term" value="P:L-valine biosynthetic process"/>
    <property type="evidence" value="ECO:0007669"/>
    <property type="project" value="UniProtKB-UniRule"/>
</dbReference>
<keyword evidence="8 10" id="KW-0808">Transferase</keyword>
<comment type="pathway">
    <text evidence="2 8">Amino-acid biosynthesis; L-valine biosynthesis; L-valine from pyruvate: step 1/4.</text>
</comment>
<dbReference type="Gene3D" id="3.30.70.260">
    <property type="match status" value="1"/>
</dbReference>
<evidence type="ECO:0000313" key="10">
    <source>
        <dbReference type="EMBL" id="RNM31536.1"/>
    </source>
</evidence>
<dbReference type="PROSITE" id="PS51671">
    <property type="entry name" value="ACT"/>
    <property type="match status" value="1"/>
</dbReference>
<evidence type="ECO:0000256" key="7">
    <source>
        <dbReference type="ARBA" id="ARBA00048670"/>
    </source>
</evidence>
<dbReference type="Pfam" id="PF10369">
    <property type="entry name" value="ALS_ss_C"/>
    <property type="match status" value="1"/>
</dbReference>
<comment type="catalytic activity">
    <reaction evidence="7 8">
        <text>2 pyruvate + H(+) = (2S)-2-acetolactate + CO2</text>
        <dbReference type="Rhea" id="RHEA:25249"/>
        <dbReference type="ChEBI" id="CHEBI:15361"/>
        <dbReference type="ChEBI" id="CHEBI:15378"/>
        <dbReference type="ChEBI" id="CHEBI:16526"/>
        <dbReference type="ChEBI" id="CHEBI:58476"/>
        <dbReference type="EC" id="2.2.1.6"/>
    </reaction>
</comment>
<evidence type="ECO:0000256" key="3">
    <source>
        <dbReference type="ARBA" id="ARBA00006341"/>
    </source>
</evidence>
<dbReference type="SUPFAM" id="SSF55021">
    <property type="entry name" value="ACT-like"/>
    <property type="match status" value="2"/>
</dbReference>
<dbReference type="GO" id="GO:0005829">
    <property type="term" value="C:cytosol"/>
    <property type="evidence" value="ECO:0007669"/>
    <property type="project" value="TreeGrafter"/>
</dbReference>
<name>A0A3N0I4N0_9FIRM</name>
<dbReference type="OrthoDB" id="9787365at2"/>
<gene>
    <name evidence="10" type="primary">ilvN</name>
    <name evidence="10" type="ORF">EDX97_02975</name>
</gene>
<dbReference type="Proteomes" id="UP000276568">
    <property type="component" value="Unassembled WGS sequence"/>
</dbReference>
<dbReference type="NCBIfam" id="NF008864">
    <property type="entry name" value="PRK11895.1"/>
    <property type="match status" value="1"/>
</dbReference>
<accession>A0A3N0I4N0</accession>
<dbReference type="EMBL" id="RJQC01000001">
    <property type="protein sequence ID" value="RNM31536.1"/>
    <property type="molecule type" value="Genomic_DNA"/>
</dbReference>
<comment type="similarity">
    <text evidence="3 8">Belongs to the acetolactate synthase small subunit family.</text>
</comment>
<evidence type="ECO:0000256" key="6">
    <source>
        <dbReference type="ARBA" id="ARBA00023304"/>
    </source>
</evidence>
<dbReference type="EC" id="2.2.1.6" evidence="8"/>
<dbReference type="InterPro" id="IPR002912">
    <property type="entry name" value="ACT_dom"/>
</dbReference>
<protein>
    <recommendedName>
        <fullName evidence="8">Acetolactate synthase small subunit</fullName>
        <shortName evidence="8">AHAS</shortName>
        <shortName evidence="8">ALS</shortName>
        <ecNumber evidence="8">2.2.1.6</ecNumber>
    </recommendedName>
    <alternativeName>
        <fullName evidence="8">Acetohydroxy-acid synthase small subunit</fullName>
    </alternativeName>
</protein>
<evidence type="ECO:0000256" key="1">
    <source>
        <dbReference type="ARBA" id="ARBA00004974"/>
    </source>
</evidence>
<keyword evidence="6 8" id="KW-0100">Branched-chain amino acid biosynthesis</keyword>
<dbReference type="InterPro" id="IPR019455">
    <property type="entry name" value="Acetolactate_synth_ssu_C"/>
</dbReference>
<dbReference type="AlphaFoldDB" id="A0A3N0I4N0"/>
<evidence type="ECO:0000256" key="4">
    <source>
        <dbReference type="ARBA" id="ARBA00011744"/>
    </source>
</evidence>
<dbReference type="CDD" id="cd04878">
    <property type="entry name" value="ACT_AHAS"/>
    <property type="match status" value="1"/>
</dbReference>
<evidence type="ECO:0000259" key="9">
    <source>
        <dbReference type="PROSITE" id="PS51671"/>
    </source>
</evidence>
<evidence type="ECO:0000256" key="2">
    <source>
        <dbReference type="ARBA" id="ARBA00005025"/>
    </source>
</evidence>
<dbReference type="Gene3D" id="3.30.70.1150">
    <property type="entry name" value="ACT-like. Chain A, domain 2"/>
    <property type="match status" value="1"/>
</dbReference>
<evidence type="ECO:0000313" key="11">
    <source>
        <dbReference type="Proteomes" id="UP000276568"/>
    </source>
</evidence>